<organism evidence="1 2">
    <name type="scientific">Leptospira yasudae</name>
    <dbReference type="NCBI Taxonomy" id="2202201"/>
    <lineage>
        <taxon>Bacteria</taxon>
        <taxon>Pseudomonadati</taxon>
        <taxon>Spirochaetota</taxon>
        <taxon>Spirochaetia</taxon>
        <taxon>Leptospirales</taxon>
        <taxon>Leptospiraceae</taxon>
        <taxon>Leptospira</taxon>
    </lineage>
</organism>
<dbReference type="Proteomes" id="UP000297613">
    <property type="component" value="Unassembled WGS sequence"/>
</dbReference>
<sequence>MKDEKKTKFENNSHSIPEFMGNKSLLLFTECDSCNNFFNKNYESHLAFYLGFERSALGISGKNGVPEFKHVSDKLFIRNEKNEIVIGIDPESDYVKIDPIRKIVSFSLPKNPFVPYSVYKSFVKIAFSFLPFDKCANLKSTQVFLKSKLKTIEGREVNSTLLKYTIKNHFKKMFIRIYENQIKEKTNRPKYIAILGYNDKVFQFHIPNKELDDIDQPFIMNCIQIFDEAYDIEEINFNSTNLKRDEVENFTFKYEDLDSSKMETDFFKSLLKKKNVD</sequence>
<evidence type="ECO:0000313" key="1">
    <source>
        <dbReference type="EMBL" id="TGL88053.1"/>
    </source>
</evidence>
<protein>
    <submittedName>
        <fullName evidence="1">Uncharacterized protein</fullName>
    </submittedName>
</protein>
<dbReference type="RefSeq" id="WP_135570594.1">
    <property type="nucleotide sequence ID" value="NZ_RQGK01000025.1"/>
</dbReference>
<gene>
    <name evidence="1" type="ORF">EHQ83_03625</name>
</gene>
<comment type="caution">
    <text evidence="1">The sequence shown here is derived from an EMBL/GenBank/DDBJ whole genome shotgun (WGS) entry which is preliminary data.</text>
</comment>
<name>A0A6N4QYF6_9LEPT</name>
<dbReference type="EMBL" id="RQGM01000012">
    <property type="protein sequence ID" value="TGL88053.1"/>
    <property type="molecule type" value="Genomic_DNA"/>
</dbReference>
<evidence type="ECO:0000313" key="2">
    <source>
        <dbReference type="Proteomes" id="UP000297613"/>
    </source>
</evidence>
<dbReference type="AlphaFoldDB" id="A0A6N4QYF6"/>
<reference evidence="1 2" key="1">
    <citation type="journal article" date="2019" name="PLoS Negl. Trop. Dis.">
        <title>Revisiting the worldwide diversity of Leptospira species in the environment.</title>
        <authorList>
            <person name="Vincent A.T."/>
            <person name="Schiettekatte O."/>
            <person name="Bourhy P."/>
            <person name="Veyrier F.J."/>
            <person name="Picardeau M."/>
        </authorList>
    </citation>
    <scope>NUCLEOTIDE SEQUENCE [LARGE SCALE GENOMIC DNA]</scope>
    <source>
        <strain evidence="1 2">201702445</strain>
    </source>
</reference>
<accession>A0A6N4QYF6</accession>
<proteinExistence type="predicted"/>